<gene>
    <name evidence="1" type="ORF">QVD17_08938</name>
</gene>
<dbReference type="Proteomes" id="UP001229421">
    <property type="component" value="Unassembled WGS sequence"/>
</dbReference>
<sequence length="157" mass="17991">MGPNIIGIRQLSKVKVNNLVTLDFFDREEGSLDHGHNLSITQTGDLKESSGELGEWRFEKLKGRGMAYLNRRRMRDEEIMINEKAKGLVSEIVALQNEHIILRDQAAKAAILEEQNKVLKFLALRVAGFPHQMIKKNLGPGLFRRRFSYSSIRFLIN</sequence>
<dbReference type="AlphaFoldDB" id="A0AAD8P4I6"/>
<name>A0AAD8P4I6_TARER</name>
<accession>A0AAD8P4I6</accession>
<evidence type="ECO:0000313" key="2">
    <source>
        <dbReference type="Proteomes" id="UP001229421"/>
    </source>
</evidence>
<evidence type="ECO:0000313" key="1">
    <source>
        <dbReference type="EMBL" id="KAK1432049.1"/>
    </source>
</evidence>
<organism evidence="1 2">
    <name type="scientific">Tagetes erecta</name>
    <name type="common">African marigold</name>
    <dbReference type="NCBI Taxonomy" id="13708"/>
    <lineage>
        <taxon>Eukaryota</taxon>
        <taxon>Viridiplantae</taxon>
        <taxon>Streptophyta</taxon>
        <taxon>Embryophyta</taxon>
        <taxon>Tracheophyta</taxon>
        <taxon>Spermatophyta</taxon>
        <taxon>Magnoliopsida</taxon>
        <taxon>eudicotyledons</taxon>
        <taxon>Gunneridae</taxon>
        <taxon>Pentapetalae</taxon>
        <taxon>asterids</taxon>
        <taxon>campanulids</taxon>
        <taxon>Asterales</taxon>
        <taxon>Asteraceae</taxon>
        <taxon>Asteroideae</taxon>
        <taxon>Heliantheae alliance</taxon>
        <taxon>Tageteae</taxon>
        <taxon>Tagetes</taxon>
    </lineage>
</organism>
<dbReference type="EMBL" id="JAUHHV010000002">
    <property type="protein sequence ID" value="KAK1432049.1"/>
    <property type="molecule type" value="Genomic_DNA"/>
</dbReference>
<keyword evidence="2" id="KW-1185">Reference proteome</keyword>
<proteinExistence type="predicted"/>
<reference evidence="1" key="1">
    <citation type="journal article" date="2023" name="bioRxiv">
        <title>Improved chromosome-level genome assembly for marigold (Tagetes erecta).</title>
        <authorList>
            <person name="Jiang F."/>
            <person name="Yuan L."/>
            <person name="Wang S."/>
            <person name="Wang H."/>
            <person name="Xu D."/>
            <person name="Wang A."/>
            <person name="Fan W."/>
        </authorList>
    </citation>
    <scope>NUCLEOTIDE SEQUENCE</scope>
    <source>
        <strain evidence="1">WSJ</strain>
        <tissue evidence="1">Leaf</tissue>
    </source>
</reference>
<protein>
    <submittedName>
        <fullName evidence="1">Uncharacterized protein</fullName>
    </submittedName>
</protein>
<comment type="caution">
    <text evidence="1">The sequence shown here is derived from an EMBL/GenBank/DDBJ whole genome shotgun (WGS) entry which is preliminary data.</text>
</comment>